<accession>A0A517WY60</accession>
<dbReference type="InterPro" id="IPR018060">
    <property type="entry name" value="HTH_AraC"/>
</dbReference>
<keyword evidence="9" id="KW-1185">Reference proteome</keyword>
<dbReference type="InterPro" id="IPR037923">
    <property type="entry name" value="HTH-like"/>
</dbReference>
<dbReference type="PROSITE" id="PS01124">
    <property type="entry name" value="HTH_ARAC_FAMILY_2"/>
    <property type="match status" value="1"/>
</dbReference>
<dbReference type="SUPFAM" id="SSF51215">
    <property type="entry name" value="Regulatory protein AraC"/>
    <property type="match status" value="1"/>
</dbReference>
<dbReference type="Proteomes" id="UP000318384">
    <property type="component" value="Chromosome"/>
</dbReference>
<evidence type="ECO:0000313" key="8">
    <source>
        <dbReference type="EMBL" id="QDU10190.1"/>
    </source>
</evidence>
<dbReference type="Pfam" id="PF12833">
    <property type="entry name" value="HTH_18"/>
    <property type="match status" value="1"/>
</dbReference>
<dbReference type="PANTHER" id="PTHR43280:SF28">
    <property type="entry name" value="HTH-TYPE TRANSCRIPTIONAL ACTIVATOR RHAS"/>
    <property type="match status" value="1"/>
</dbReference>
<evidence type="ECO:0000256" key="6">
    <source>
        <dbReference type="ARBA" id="ARBA00023308"/>
    </source>
</evidence>
<dbReference type="InterPro" id="IPR020449">
    <property type="entry name" value="Tscrpt_reg_AraC-type_HTH"/>
</dbReference>
<dbReference type="Gene3D" id="1.10.10.60">
    <property type="entry name" value="Homeodomain-like"/>
    <property type="match status" value="2"/>
</dbReference>
<keyword evidence="1" id="KW-0963">Cytoplasm</keyword>
<evidence type="ECO:0000256" key="1">
    <source>
        <dbReference type="ARBA" id="ARBA00022490"/>
    </source>
</evidence>
<evidence type="ECO:0000256" key="2">
    <source>
        <dbReference type="ARBA" id="ARBA00022737"/>
    </source>
</evidence>
<dbReference type="PRINTS" id="PR00032">
    <property type="entry name" value="HTHARAC"/>
</dbReference>
<keyword evidence="3" id="KW-0805">Transcription regulation</keyword>
<evidence type="ECO:0000313" key="9">
    <source>
        <dbReference type="Proteomes" id="UP000318384"/>
    </source>
</evidence>
<organism evidence="8 9">
    <name type="scientific">Gimesia aquarii</name>
    <dbReference type="NCBI Taxonomy" id="2527964"/>
    <lineage>
        <taxon>Bacteria</taxon>
        <taxon>Pseudomonadati</taxon>
        <taxon>Planctomycetota</taxon>
        <taxon>Planctomycetia</taxon>
        <taxon>Planctomycetales</taxon>
        <taxon>Planctomycetaceae</taxon>
        <taxon>Gimesia</taxon>
    </lineage>
</organism>
<sequence length="290" mass="33024">MVAILKKENWFHEDGFPIVVERRDPQEPFGLHAHEFSEIVIVTGGVGHHVTGSESYLLTTGDAFVIGGSRPHDYQNMEDLRLINILFDPLALQLDLNDLGTLPGYLALFTLEPAWRKRHNFKSRLRLDAKSLATVVSYVDTLEEELSKREAGFQFLATAAFMQVVGYLSRCFSNSENPDSQSLLLIAEAITYLELNYSDEINLDDLAEIAHMSKRNFIRTFQTAMGRSPIAYLIQLRINRAIELLKQGEFSITEIAMQVGFNDSNYFTRQFRQQMGTSPSLYRKMNKSSK</sequence>
<keyword evidence="5" id="KW-0804">Transcription</keyword>
<evidence type="ECO:0000256" key="4">
    <source>
        <dbReference type="ARBA" id="ARBA00023125"/>
    </source>
</evidence>
<dbReference type="Gene3D" id="2.60.120.10">
    <property type="entry name" value="Jelly Rolls"/>
    <property type="match status" value="1"/>
</dbReference>
<dbReference type="InterPro" id="IPR014710">
    <property type="entry name" value="RmlC-like_jellyroll"/>
</dbReference>
<dbReference type="Pfam" id="PF02311">
    <property type="entry name" value="AraC_binding"/>
    <property type="match status" value="1"/>
</dbReference>
<proteinExistence type="predicted"/>
<feature type="domain" description="HTH araC/xylS-type" evidence="7">
    <location>
        <begin position="187"/>
        <end position="285"/>
    </location>
</feature>
<protein>
    <submittedName>
        <fullName evidence="8">HTH-type transcriptional activator RhaR</fullName>
    </submittedName>
</protein>
<dbReference type="CDD" id="cd06977">
    <property type="entry name" value="cupin_RhaR_RhaS-like_N"/>
    <property type="match status" value="1"/>
</dbReference>
<dbReference type="SUPFAM" id="SSF46689">
    <property type="entry name" value="Homeodomain-like"/>
    <property type="match status" value="2"/>
</dbReference>
<evidence type="ECO:0000259" key="7">
    <source>
        <dbReference type="PROSITE" id="PS01124"/>
    </source>
</evidence>
<dbReference type="RefSeq" id="WP_145177640.1">
    <property type="nucleotide sequence ID" value="NZ_CP037422.1"/>
</dbReference>
<dbReference type="OrthoDB" id="9803764at2"/>
<dbReference type="GO" id="GO:0043565">
    <property type="term" value="F:sequence-specific DNA binding"/>
    <property type="evidence" value="ECO:0007669"/>
    <property type="project" value="InterPro"/>
</dbReference>
<dbReference type="InterPro" id="IPR018062">
    <property type="entry name" value="HTH_AraC-typ_CS"/>
</dbReference>
<reference evidence="8 9" key="1">
    <citation type="submission" date="2019-03" db="EMBL/GenBank/DDBJ databases">
        <title>Deep-cultivation of Planctomycetes and their phenomic and genomic characterization uncovers novel biology.</title>
        <authorList>
            <person name="Wiegand S."/>
            <person name="Jogler M."/>
            <person name="Boedeker C."/>
            <person name="Pinto D."/>
            <person name="Vollmers J."/>
            <person name="Rivas-Marin E."/>
            <person name="Kohn T."/>
            <person name="Peeters S.H."/>
            <person name="Heuer A."/>
            <person name="Rast P."/>
            <person name="Oberbeckmann S."/>
            <person name="Bunk B."/>
            <person name="Jeske O."/>
            <person name="Meyerdierks A."/>
            <person name="Storesund J.E."/>
            <person name="Kallscheuer N."/>
            <person name="Luecker S."/>
            <person name="Lage O.M."/>
            <person name="Pohl T."/>
            <person name="Merkel B.J."/>
            <person name="Hornburger P."/>
            <person name="Mueller R.-W."/>
            <person name="Bruemmer F."/>
            <person name="Labrenz M."/>
            <person name="Spormann A.M."/>
            <person name="Op den Camp H."/>
            <person name="Overmann J."/>
            <person name="Amann R."/>
            <person name="Jetten M.S.M."/>
            <person name="Mascher T."/>
            <person name="Medema M.H."/>
            <person name="Devos D.P."/>
            <person name="Kaster A.-K."/>
            <person name="Ovreas L."/>
            <person name="Rohde M."/>
            <person name="Galperin M.Y."/>
            <person name="Jogler C."/>
        </authorList>
    </citation>
    <scope>NUCLEOTIDE SEQUENCE [LARGE SCALE GENOMIC DNA]</scope>
    <source>
        <strain evidence="8 9">V202</strain>
    </source>
</reference>
<dbReference type="PROSITE" id="PS00041">
    <property type="entry name" value="HTH_ARAC_FAMILY_1"/>
    <property type="match status" value="1"/>
</dbReference>
<dbReference type="InterPro" id="IPR047220">
    <property type="entry name" value="RhaR_RhaS-like_N"/>
</dbReference>
<dbReference type="AlphaFoldDB" id="A0A517WY60"/>
<keyword evidence="6" id="KW-0684">Rhamnose metabolism</keyword>
<evidence type="ECO:0000256" key="3">
    <source>
        <dbReference type="ARBA" id="ARBA00023015"/>
    </source>
</evidence>
<dbReference type="EMBL" id="CP037422">
    <property type="protein sequence ID" value="QDU10190.1"/>
    <property type="molecule type" value="Genomic_DNA"/>
</dbReference>
<dbReference type="GO" id="GO:0003700">
    <property type="term" value="F:DNA-binding transcription factor activity"/>
    <property type="evidence" value="ECO:0007669"/>
    <property type="project" value="InterPro"/>
</dbReference>
<dbReference type="InterPro" id="IPR003313">
    <property type="entry name" value="AraC-bd"/>
</dbReference>
<name>A0A517WY60_9PLAN</name>
<dbReference type="PANTHER" id="PTHR43280">
    <property type="entry name" value="ARAC-FAMILY TRANSCRIPTIONAL REGULATOR"/>
    <property type="match status" value="1"/>
</dbReference>
<dbReference type="SMART" id="SM00342">
    <property type="entry name" value="HTH_ARAC"/>
    <property type="match status" value="1"/>
</dbReference>
<evidence type="ECO:0000256" key="5">
    <source>
        <dbReference type="ARBA" id="ARBA00023163"/>
    </source>
</evidence>
<dbReference type="InterPro" id="IPR009057">
    <property type="entry name" value="Homeodomain-like_sf"/>
</dbReference>
<keyword evidence="4" id="KW-0238">DNA-binding</keyword>
<gene>
    <name evidence="8" type="primary">rhaR</name>
    <name evidence="8" type="ORF">V202x_35890</name>
</gene>
<keyword evidence="2" id="KW-0677">Repeat</keyword>